<evidence type="ECO:0000256" key="4">
    <source>
        <dbReference type="ARBA" id="ARBA00023125"/>
    </source>
</evidence>
<feature type="domain" description="Origin recognition complex subunit 3 winged helix C-terminal" evidence="8">
    <location>
        <begin position="614"/>
        <end position="778"/>
    </location>
</feature>
<accession>A0ABP1DRH2</accession>
<evidence type="ECO:0000259" key="8">
    <source>
        <dbReference type="Pfam" id="PF18137"/>
    </source>
</evidence>
<evidence type="ECO:0000256" key="1">
    <source>
        <dbReference type="ARBA" id="ARBA00004123"/>
    </source>
</evidence>
<dbReference type="Pfam" id="PF07034">
    <property type="entry name" value="ORC3_N"/>
    <property type="match status" value="1"/>
</dbReference>
<dbReference type="InterPro" id="IPR045667">
    <property type="entry name" value="ORC3_N"/>
</dbReference>
<dbReference type="PANTHER" id="PTHR12748:SF0">
    <property type="entry name" value="ORIGIN RECOGNITION COMPLEX SUBUNIT 3"/>
    <property type="match status" value="1"/>
</dbReference>
<gene>
    <name evidence="9" type="ORF">GFSPODELE1_LOCUS7455</name>
</gene>
<evidence type="ECO:0000256" key="3">
    <source>
        <dbReference type="ARBA" id="ARBA00022705"/>
    </source>
</evidence>
<sequence>MTSLQDLHDPTKTCISLVARDHSDLQQDNAEYPDYTPFSSRDIPGGYDLRLKAYREAWKTCCDRIQSIVRALNAPLVSTVVSHIRNAYSKDSSLPNLPYPELPVVALSAPGGHATILSDVIDILHESGQDRAGGTSKGKERAQDATLIDSMNNSRAIVTHLHPSECPNLLGLMKALVCGFVEEQDASGQNGDEGITAPAATKRKATASLANYDIRLLVAWYTALLELRDPGPQLVVVLHDFERFNVAALQDMFYICSQHISRLPLVFLLELSSPANPSYLHTAFSRSTLALLRISTVAAPSGVEVVREIVQKTFFDVGFEPDVMLGPATLDFLIDYSTRHSASVDGVLNIIQLAFLKHFDEPFSLFVHDTYLGTRSKKDACGKLQRPESFNFLDSLLTRIWHDCENLPGGILKPEIDWRNPSVSDVLDLVFSAHTESKQRAQRMKLGFQVMLLVQDFMRSEGYKSTSSGKDEDRLEFLTGVVRGRVSKDVRYLGMAVKKLTAKELDNLISILYQFFQSLKPHLRRDEEPARVRIVAANMQLPREALDEEEPDEQTEFPKIHPAVPPIAADIGEWLVEYLESRIVRLDQGLLWDVWNTGMTPFPSELLNPAPGQSIVNALLHPYDFVESQQVLTSSGGLASDEEINGESKKPQRALWEYPDITIVFRRYLEAGRLINVFDWYESFSLALEMQRRHLRKQTRRTQRKRTASASPRKGKGKARKPAADTEDEEEDFDSKEEEEKWKVEVQARFIRALHELDFMGFIKHTNRKADHVIKTTYDIPD</sequence>
<keyword evidence="3" id="KW-0235">DNA replication</keyword>
<comment type="similarity">
    <text evidence="2">Belongs to the ORC3 family.</text>
</comment>
<dbReference type="InterPro" id="IPR040855">
    <property type="entry name" value="ORC_WH_C"/>
</dbReference>
<evidence type="ECO:0000259" key="7">
    <source>
        <dbReference type="Pfam" id="PF07034"/>
    </source>
</evidence>
<evidence type="ECO:0000256" key="6">
    <source>
        <dbReference type="SAM" id="MobiDB-lite"/>
    </source>
</evidence>
<evidence type="ECO:0000313" key="10">
    <source>
        <dbReference type="Proteomes" id="UP001497453"/>
    </source>
</evidence>
<protein>
    <recommendedName>
        <fullName evidence="11">Origin recognition complex subunit 3</fullName>
    </recommendedName>
</protein>
<evidence type="ECO:0000256" key="5">
    <source>
        <dbReference type="ARBA" id="ARBA00023242"/>
    </source>
</evidence>
<comment type="subcellular location">
    <subcellularLocation>
        <location evidence="1">Nucleus</location>
    </subcellularLocation>
</comment>
<feature type="region of interest" description="Disordered" evidence="6">
    <location>
        <begin position="695"/>
        <end position="738"/>
    </location>
</feature>
<organism evidence="9 10">
    <name type="scientific">Somion occarium</name>
    <dbReference type="NCBI Taxonomy" id="3059160"/>
    <lineage>
        <taxon>Eukaryota</taxon>
        <taxon>Fungi</taxon>
        <taxon>Dikarya</taxon>
        <taxon>Basidiomycota</taxon>
        <taxon>Agaricomycotina</taxon>
        <taxon>Agaricomycetes</taxon>
        <taxon>Polyporales</taxon>
        <taxon>Cerrenaceae</taxon>
        <taxon>Somion</taxon>
    </lineage>
</organism>
<dbReference type="Pfam" id="PF18137">
    <property type="entry name" value="WHD_ORC"/>
    <property type="match status" value="1"/>
</dbReference>
<feature type="compositionally biased region" description="Basic residues" evidence="6">
    <location>
        <begin position="695"/>
        <end position="721"/>
    </location>
</feature>
<dbReference type="CDD" id="cd20704">
    <property type="entry name" value="Orc3"/>
    <property type="match status" value="1"/>
</dbReference>
<name>A0ABP1DRH2_9APHY</name>
<dbReference type="PANTHER" id="PTHR12748">
    <property type="entry name" value="ORIGIN RECOGNITION COMPLEX SUBUNIT 3"/>
    <property type="match status" value="1"/>
</dbReference>
<reference evidence="10" key="1">
    <citation type="submission" date="2024-04" db="EMBL/GenBank/DDBJ databases">
        <authorList>
            <person name="Shaw F."/>
            <person name="Minotto A."/>
        </authorList>
    </citation>
    <scope>NUCLEOTIDE SEQUENCE [LARGE SCALE GENOMIC DNA]</scope>
</reference>
<evidence type="ECO:0000256" key="2">
    <source>
        <dbReference type="ARBA" id="ARBA00010977"/>
    </source>
</evidence>
<evidence type="ECO:0008006" key="11">
    <source>
        <dbReference type="Google" id="ProtNLM"/>
    </source>
</evidence>
<dbReference type="Proteomes" id="UP001497453">
    <property type="component" value="Chromosome 5"/>
</dbReference>
<feature type="domain" description="Origin recognition complex subunit 3 N-terminal" evidence="7">
    <location>
        <begin position="48"/>
        <end position="366"/>
    </location>
</feature>
<dbReference type="InterPro" id="IPR020795">
    <property type="entry name" value="ORC3"/>
</dbReference>
<keyword evidence="4" id="KW-0238">DNA-binding</keyword>
<evidence type="ECO:0000313" key="9">
    <source>
        <dbReference type="EMBL" id="CAL1709688.1"/>
    </source>
</evidence>
<dbReference type="EMBL" id="OZ037948">
    <property type="protein sequence ID" value="CAL1709688.1"/>
    <property type="molecule type" value="Genomic_DNA"/>
</dbReference>
<proteinExistence type="inferred from homology"/>
<keyword evidence="10" id="KW-1185">Reference proteome</keyword>
<feature type="compositionally biased region" description="Acidic residues" evidence="6">
    <location>
        <begin position="725"/>
        <end position="737"/>
    </location>
</feature>
<keyword evidence="5" id="KW-0539">Nucleus</keyword>